<comment type="subcellular location">
    <subcellularLocation>
        <location evidence="1">Membrane</location>
        <topology evidence="1">Multi-pass membrane protein</topology>
    </subcellularLocation>
</comment>
<keyword evidence="8" id="KW-0406">Ion transport</keyword>
<dbReference type="InterPro" id="IPR038770">
    <property type="entry name" value="Na+/solute_symporter_sf"/>
</dbReference>
<gene>
    <name evidence="13" type="ORF">AWC23_23340</name>
</gene>
<feature type="transmembrane region" description="Helical" evidence="11">
    <location>
        <begin position="265"/>
        <end position="283"/>
    </location>
</feature>
<feature type="transmembrane region" description="Helical" evidence="11">
    <location>
        <begin position="146"/>
        <end position="169"/>
    </location>
</feature>
<dbReference type="GO" id="GO:1902600">
    <property type="term" value="P:proton transmembrane transport"/>
    <property type="evidence" value="ECO:0007669"/>
    <property type="project" value="InterPro"/>
</dbReference>
<keyword evidence="6 11" id="KW-1133">Transmembrane helix</keyword>
<evidence type="ECO:0000256" key="10">
    <source>
        <dbReference type="ARBA" id="ARBA00023201"/>
    </source>
</evidence>
<dbReference type="EMBL" id="LQPR01000068">
    <property type="protein sequence ID" value="ORW66187.1"/>
    <property type="molecule type" value="Genomic_DNA"/>
</dbReference>
<dbReference type="PANTHER" id="PTHR43562:SF3">
    <property type="entry name" value="SODIUM ION_PROTON EXCHANGER (EUROFUNG)"/>
    <property type="match status" value="1"/>
</dbReference>
<feature type="transmembrane region" description="Helical" evidence="11">
    <location>
        <begin position="216"/>
        <end position="235"/>
    </location>
</feature>
<evidence type="ECO:0000256" key="8">
    <source>
        <dbReference type="ARBA" id="ARBA00023065"/>
    </source>
</evidence>
<keyword evidence="5 11" id="KW-0812">Transmembrane</keyword>
<protein>
    <submittedName>
        <fullName evidence="13">Sodium:proton antiporter</fullName>
    </submittedName>
</protein>
<keyword evidence="10" id="KW-0739">Sodium transport</keyword>
<feature type="transmembrane region" description="Helical" evidence="11">
    <location>
        <begin position="353"/>
        <end position="374"/>
    </location>
</feature>
<comment type="similarity">
    <text evidence="2">Belongs to the monovalent cation:proton antiporter 2 (CPA2) transporter (TC 2.A.37) family.</text>
</comment>
<feature type="transmembrane region" description="Helical" evidence="11">
    <location>
        <begin position="60"/>
        <end position="79"/>
    </location>
</feature>
<sequence>MHGFGFHTLALLTAIGLAGPLLASLPRLRIPVIIGELIAGLVVGRTGLHLVDVTDPTFQLFANIGFALVMFVVGTHVPVRGMDLRSALPAALARAALAGGVAAALGVVVAAGFGTGHVALYAVLMASSSAALALPVIDSLRLQGPAVLSVTAQIAVADTASVVLLPLVIDIRRAPAAAVGALAVAVCAAAFFVAMRAVDRRGWRRRMHVYSENHRFALELRTNLIVVFALAALALTSHVSIMLAGFAVGLVVSVVGEPRRLARQLFGMTEGFFSPLFFVWLGASLQVRELGEHPKFVALGLALGLGAVLAHAAGRLLGQPLTFAVLSAAQLGVPVAAATIGTEEHLLAVGESAALMLGALLTLITTSGAGALAARTRDAHPGPV</sequence>
<dbReference type="AlphaFoldDB" id="A0AAJ3NL59"/>
<dbReference type="GO" id="GO:0006814">
    <property type="term" value="P:sodium ion transport"/>
    <property type="evidence" value="ECO:0007669"/>
    <property type="project" value="UniProtKB-KW"/>
</dbReference>
<evidence type="ECO:0000313" key="13">
    <source>
        <dbReference type="EMBL" id="ORW66187.1"/>
    </source>
</evidence>
<keyword evidence="3" id="KW-0813">Transport</keyword>
<evidence type="ECO:0000256" key="1">
    <source>
        <dbReference type="ARBA" id="ARBA00004141"/>
    </source>
</evidence>
<evidence type="ECO:0000256" key="3">
    <source>
        <dbReference type="ARBA" id="ARBA00022448"/>
    </source>
</evidence>
<evidence type="ECO:0000256" key="6">
    <source>
        <dbReference type="ARBA" id="ARBA00022989"/>
    </source>
</evidence>
<name>A0AAJ3NL59_9MYCO</name>
<feature type="transmembrane region" description="Helical" evidence="11">
    <location>
        <begin position="175"/>
        <end position="195"/>
    </location>
</feature>
<evidence type="ECO:0000256" key="4">
    <source>
        <dbReference type="ARBA" id="ARBA00022449"/>
    </source>
</evidence>
<proteinExistence type="inferred from homology"/>
<dbReference type="Gene3D" id="1.20.1530.20">
    <property type="match status" value="1"/>
</dbReference>
<dbReference type="PANTHER" id="PTHR43562">
    <property type="entry name" value="NAPA-TYPE SODIUM/HYDROGEN ANTIPORTER"/>
    <property type="match status" value="1"/>
</dbReference>
<feature type="transmembrane region" description="Helical" evidence="11">
    <location>
        <begin position="91"/>
        <end position="113"/>
    </location>
</feature>
<evidence type="ECO:0000256" key="2">
    <source>
        <dbReference type="ARBA" id="ARBA00005551"/>
    </source>
</evidence>
<comment type="caution">
    <text evidence="13">The sequence shown here is derived from an EMBL/GenBank/DDBJ whole genome shotgun (WGS) entry which is preliminary data.</text>
</comment>
<evidence type="ECO:0000256" key="11">
    <source>
        <dbReference type="SAM" id="Phobius"/>
    </source>
</evidence>
<accession>A0AAJ3NL59</accession>
<keyword evidence="4" id="KW-0050">Antiport</keyword>
<dbReference type="InterPro" id="IPR006153">
    <property type="entry name" value="Cation/H_exchanger_TM"/>
</dbReference>
<feature type="transmembrane region" description="Helical" evidence="11">
    <location>
        <begin position="6"/>
        <end position="23"/>
    </location>
</feature>
<dbReference type="RefSeq" id="WP_085257944.1">
    <property type="nucleotide sequence ID" value="NZ_AP022573.1"/>
</dbReference>
<keyword evidence="14" id="KW-1185">Reference proteome</keyword>
<keyword evidence="7" id="KW-0915">Sodium</keyword>
<keyword evidence="9 11" id="KW-0472">Membrane</keyword>
<dbReference type="GO" id="GO:0015297">
    <property type="term" value="F:antiporter activity"/>
    <property type="evidence" value="ECO:0007669"/>
    <property type="project" value="UniProtKB-KW"/>
</dbReference>
<organism evidence="13 14">
    <name type="scientific">Mycobacterium saskatchewanense</name>
    <dbReference type="NCBI Taxonomy" id="220927"/>
    <lineage>
        <taxon>Bacteria</taxon>
        <taxon>Bacillati</taxon>
        <taxon>Actinomycetota</taxon>
        <taxon>Actinomycetes</taxon>
        <taxon>Mycobacteriales</taxon>
        <taxon>Mycobacteriaceae</taxon>
        <taxon>Mycobacterium</taxon>
        <taxon>Mycobacterium simiae complex</taxon>
    </lineage>
</organism>
<feature type="transmembrane region" description="Helical" evidence="11">
    <location>
        <begin position="295"/>
        <end position="314"/>
    </location>
</feature>
<dbReference type="Pfam" id="PF00999">
    <property type="entry name" value="Na_H_Exchanger"/>
    <property type="match status" value="1"/>
</dbReference>
<evidence type="ECO:0000259" key="12">
    <source>
        <dbReference type="Pfam" id="PF00999"/>
    </source>
</evidence>
<evidence type="ECO:0000313" key="14">
    <source>
        <dbReference type="Proteomes" id="UP000193387"/>
    </source>
</evidence>
<evidence type="ECO:0000256" key="5">
    <source>
        <dbReference type="ARBA" id="ARBA00022692"/>
    </source>
</evidence>
<reference evidence="13 14" key="1">
    <citation type="submission" date="2016-01" db="EMBL/GenBank/DDBJ databases">
        <title>The new phylogeny of the genus Mycobacterium.</title>
        <authorList>
            <person name="Tarcisio F."/>
            <person name="Conor M."/>
            <person name="Antonella G."/>
            <person name="Elisabetta G."/>
            <person name="Giulia F.S."/>
            <person name="Sara T."/>
            <person name="Anna F."/>
            <person name="Clotilde B."/>
            <person name="Roberto B."/>
            <person name="Veronica D.S."/>
            <person name="Fabio R."/>
            <person name="Monica P."/>
            <person name="Olivier J."/>
            <person name="Enrico T."/>
            <person name="Nicola S."/>
        </authorList>
    </citation>
    <scope>NUCLEOTIDE SEQUENCE [LARGE SCALE GENOMIC DNA]</scope>
    <source>
        <strain evidence="13 14">DSM 44616</strain>
    </source>
</reference>
<dbReference type="Proteomes" id="UP000193387">
    <property type="component" value="Unassembled WGS sequence"/>
</dbReference>
<evidence type="ECO:0000256" key="9">
    <source>
        <dbReference type="ARBA" id="ARBA00023136"/>
    </source>
</evidence>
<dbReference type="GO" id="GO:0016020">
    <property type="term" value="C:membrane"/>
    <property type="evidence" value="ECO:0007669"/>
    <property type="project" value="UniProtKB-SubCell"/>
</dbReference>
<feature type="domain" description="Cation/H+ exchanger transmembrane" evidence="12">
    <location>
        <begin position="21"/>
        <end position="364"/>
    </location>
</feature>
<feature type="transmembrane region" description="Helical" evidence="11">
    <location>
        <begin position="119"/>
        <end position="137"/>
    </location>
</feature>
<feature type="transmembrane region" description="Helical" evidence="11">
    <location>
        <begin position="30"/>
        <end position="48"/>
    </location>
</feature>
<evidence type="ECO:0000256" key="7">
    <source>
        <dbReference type="ARBA" id="ARBA00023053"/>
    </source>
</evidence>